<evidence type="ECO:0000313" key="1">
    <source>
        <dbReference type="EMBL" id="DAD19299.1"/>
    </source>
</evidence>
<proteinExistence type="predicted"/>
<dbReference type="AlphaFoldDB" id="A0A822XJQ7"/>
<evidence type="ECO:0000313" key="2">
    <source>
        <dbReference type="Proteomes" id="UP000607653"/>
    </source>
</evidence>
<name>A0A822XJQ7_NELNU</name>
<dbReference type="EMBL" id="DUZY01000001">
    <property type="protein sequence ID" value="DAD19299.1"/>
    <property type="molecule type" value="Genomic_DNA"/>
</dbReference>
<gene>
    <name evidence="1" type="ORF">HUJ06_020762</name>
</gene>
<comment type="caution">
    <text evidence="1">The sequence shown here is derived from an EMBL/GenBank/DDBJ whole genome shotgun (WGS) entry which is preliminary data.</text>
</comment>
<organism evidence="1 2">
    <name type="scientific">Nelumbo nucifera</name>
    <name type="common">Sacred lotus</name>
    <dbReference type="NCBI Taxonomy" id="4432"/>
    <lineage>
        <taxon>Eukaryota</taxon>
        <taxon>Viridiplantae</taxon>
        <taxon>Streptophyta</taxon>
        <taxon>Embryophyta</taxon>
        <taxon>Tracheophyta</taxon>
        <taxon>Spermatophyta</taxon>
        <taxon>Magnoliopsida</taxon>
        <taxon>Proteales</taxon>
        <taxon>Nelumbonaceae</taxon>
        <taxon>Nelumbo</taxon>
    </lineage>
</organism>
<protein>
    <submittedName>
        <fullName evidence="1">Uncharacterized protein</fullName>
    </submittedName>
</protein>
<dbReference type="Proteomes" id="UP000607653">
    <property type="component" value="Unassembled WGS sequence"/>
</dbReference>
<reference evidence="1 2" key="1">
    <citation type="journal article" date="2020" name="Mol. Biol. Evol.">
        <title>Distinct Expression and Methylation Patterns for Genes with Different Fates following a Single Whole-Genome Duplication in Flowering Plants.</title>
        <authorList>
            <person name="Shi T."/>
            <person name="Rahmani R.S."/>
            <person name="Gugger P.F."/>
            <person name="Wang M."/>
            <person name="Li H."/>
            <person name="Zhang Y."/>
            <person name="Li Z."/>
            <person name="Wang Q."/>
            <person name="Van de Peer Y."/>
            <person name="Marchal K."/>
            <person name="Chen J."/>
        </authorList>
    </citation>
    <scope>NUCLEOTIDE SEQUENCE [LARGE SCALE GENOMIC DNA]</scope>
    <source>
        <tissue evidence="1">Leaf</tissue>
    </source>
</reference>
<sequence>MFLLFNGLAKSRSTRTAINSTFKAKI</sequence>
<keyword evidence="2" id="KW-1185">Reference proteome</keyword>
<accession>A0A822XJQ7</accession>